<feature type="domain" description="Bacterial Ig" evidence="2">
    <location>
        <begin position="2439"/>
        <end position="2518"/>
    </location>
</feature>
<evidence type="ECO:0008006" key="6">
    <source>
        <dbReference type="Google" id="ProtNLM"/>
    </source>
</evidence>
<feature type="domain" description="Bacterial Ig" evidence="2">
    <location>
        <begin position="1264"/>
        <end position="1345"/>
    </location>
</feature>
<feature type="compositionally biased region" description="Low complexity" evidence="1">
    <location>
        <begin position="908"/>
        <end position="920"/>
    </location>
</feature>
<dbReference type="NCBIfam" id="NF033677">
    <property type="entry name" value="biofilm_BapA_N"/>
    <property type="match status" value="1"/>
</dbReference>
<feature type="domain" description="Bacterial Ig" evidence="2">
    <location>
        <begin position="1093"/>
        <end position="1174"/>
    </location>
</feature>
<accession>A0A369VTX8</accession>
<reference evidence="4 5" key="1">
    <citation type="submission" date="2018-07" db="EMBL/GenBank/DDBJ databases">
        <title>a novel species of Sphingomonas isolated from the rhizosphere soil of Araceae plant.</title>
        <authorList>
            <person name="Zhiyong W."/>
            <person name="Qinglan Z."/>
            <person name="Zhiwei F."/>
            <person name="Ding X."/>
            <person name="Gejiao W."/>
            <person name="Shixue Z."/>
        </authorList>
    </citation>
    <scope>NUCLEOTIDE SEQUENCE [LARGE SCALE GENOMIC DNA]</scope>
    <source>
        <strain evidence="4 5">WZY 27</strain>
    </source>
</reference>
<feature type="domain" description="Bacterial Ig" evidence="2">
    <location>
        <begin position="418"/>
        <end position="499"/>
    </location>
</feature>
<feature type="domain" description="Bacterial Ig" evidence="2">
    <location>
        <begin position="2611"/>
        <end position="2686"/>
    </location>
</feature>
<feature type="domain" description="Bacterial Ig" evidence="2">
    <location>
        <begin position="841"/>
        <end position="922"/>
    </location>
</feature>
<sequence length="3492" mass="331619">MAVDAEVISKVNGTVTQVAADTIDLDAPSIVRLHLDRSQLANLEQEGEDLLVTLKTGEVIRVEDFYQNGAPEQSDLVLQERDGQLWQARAAGSTHRFKLLSDIGELLGGEGAGGSALAVPLVGALGAGGIAAVASDGGDSGTSSNLNSGTPTAPGGGTTPLPDSTAPAAPTVAISANGATVSGRGEAGATVEVRNAAGAVIGSSTVAASGDYTLNLATPSTNGETLTITQRDAAGNVSASVQATAPDTTAPAAPTVAIDANGATVSGTGEPGATLEVRNAAGVVVGTAAVGANGAYSVTLATPSTNGETLTITQRDAAGNVSASVQATAPDTTAPAAPNAQIDATGTILSGTGEPGAQVSVRDPEGTSVATAQVGTDGTYSVTLPAPRVDGTPLTVVQTDANGNASPAATLLTPDLIAPAAPTVEFTPGGASITGTAEPGATVTVEDGSGTVLGTATIGPDGTYSVPLAAIPPEGSTITVGQADPAGNPSPTVSVTVPDLAAPAAPTIVVRDDGAAASGTGEPGATVTLTDPTGAVLGTAVVAADGSYAATLQPAQVNAERVTATQTDAAGNVSAPASDIAPDLTAPLAPTLAISADGAAVTGTGEPGATVTIRSPLGAVIGTALVAADGSYAATLSAAQTNGEVLTATQSDPAGNLSPEASATAPDLVANTNPDAPTTAVSADGGFVTGTAQPGAAITVYDANGVQVAAGTAAADGSYSVALSPPRIDGETIRVTQTEADGDVSPPATATAPDLTAPDAPTIAINADGTVATGTGEPGATVTLTDPSGAVLGTALVQANGSYTATLNPPQTDAQVVTATQADAAGNVSGAATDVAPDFTAPAAPTLSISADGTVAGGTGEPGATVTLTGANGAVIGTALVAADGSFATPLTPPLTNGEPVVASQTDAAGNASPAASAVSPDFTAPGAPSATIGADGAQVTGTGEPGAQIVVRDGAGTVLGTATVAADGSYVAALAPAPTNGEALVIQQADPAGNFSPPVQVTAPDITPPAAPAATLDASGSVITGTGEPGAQVEVRDAAAAVIGTAVVTPQGAFTLVLATPQVAGGTLSVVQADAAGNTSAPTALAAPDRTAPAAPTLAISADGAAVTGTGEPGASVTIRSPLGAVIGSAVVAADGSYAATLSAAQTNGEVLTATQSDPAGNLSPQANATAPDLVANTNPDAPTAVVSADGGFVTGTAQPGAAITVYDANGVQVAAGTAAADGSYSVALSPPRIDGETIRVTQTEADGDVSPPAAATAPDLTAPAAPAAAIDGTGVVVTGTGEPGATVRVLAADGTVLGTATVGASGAFAVPLTPPQANGEPLSVVQTDPSGNPSAATALAAPDITAPLAPVATIAGDGSTATGTGEPGATITVVDANGIVIGAGAAAADGTFTVALSPAQANGGQIALSQTDAAGNASPPLTLAAPDVTAPVPPSATVSANGTSVSGLAEPGATVTVTGAGGLVLGSGVAGANGSYTVAIAPAQANGEQVAVTQADAAGNVSPATPAIAPDITAPAAPTIDVGADGATTTGTGEPGATVTLTGPTGAVLATALVAADGTYAATLNPAQLNGEVVTATQRDAAGNVSGAATDIAPDVTAPAAPTIDVGTDGASVAGTGEPGATVTITDPAGTVLATALVAADGTYTAALVPAQIAAQLVTATQTDAAGNLSGAATDVAPDLTAPAAPVAAIAADGSAVSGTGEAGAAITVSDPAGTVLATGTAGADGIFTIALVPPRDNGGQLSVVQTDVAGNASPAAAVIAPDLIPPAVPTIAISGDGAAVTGAGEPGASVTIVNANGDVLGTAIVGSDGQYGTALTPPQVNGEQVFATQVDPGGNASDPASAVAPDFTAPATPVVAIAADGTAATGTGEPGAAVSVTGADGTPLGSAIVGADGTFRVPLAPAQVEGETLTVRQTDVADNPSGAVTVLAPDLDAPLGLTAAVNADGTIVTGAGEVGATVTVRDPAGAVIGTATVAADGTYTAALTTPQRNGETLTATQADAEGNVSLPVTTAAPDLTPPAVPTAAIGADGAVVTGTGEAGATVSVTNAAGTVVGTGPVAADGSFSVTLTPAQADGGILTVVQADPTGNLSPTTTVAAPDITPPALPTLAISADGTIATGTGEPGATVTITDPAGTAIGSGVVDGAGTYTAALAPAQVNGQLLTATQADVAGNPSAPATAVAPDGTAPLAPTIAISADGATVTGTGEPGARVVVTSGGGVVGATTVAADGSYAVQLDPPLVNAEPLTATQTDAAGNGSPTASTIAPDLTPPAAPVAAVAGDGGSVTGTGEPGATVTIANAAGTAIGTAVVDAGGAFTATLTTPQRNGETLSLTQRDAAGNVSPAAAAVAPDLTPPAVPAAAVAADGSAVTGTGEPGATVTVSGAAGVLGSAVVAGDGTFAVPLASPQANGQALTVVQTDAAGNASPVVPLIAPDITPPAAPTLAIAADGATATGTGEPGAVVSIVVDGAVVGTATVAADGTYTAPLAPAQIDGGLVTATQADVAGNISTPASAVAPDATPPAAPVAVVSADGGFVTGTGEPGATVTVTNAAGTVLGTATVAGDGRYAVPLNDRQDDGETLTVRQADQAGNLSPATTIVAPDDVPPLIPVASVTADGGAVVGTGLAGATVTVTGATGGVLGTALVQPDGSYSVALNPPQRNGEVVSVTQADTAGNVSPPVPAVAPDLTAPAAPTASVSGDGGSVTGTGEAGSRVTVTTLAGAVLGTALVGADGLYLVPLTSAQRNGETVVATQADAAGNTSPAATAIAPDLTAPAAPAALAISPNGATVTGTGEAGARVEVRNAGGQLLGTGTVGTDGAFSVGLSPAQQAGGTLGVTLADAAGNRSGTGTVAAPFDIDAFDNANTAAIDLQPVTTGVNLGTANYLALVSLGAVNLNAQVLGVPSVNFTVQEGHTLNAVFTYDALANIGALSGYAVAVQRFDGTNWVAVDTQGAATLVQVGLLNGNVTATETLGAGQYRAFLTFQGTAGVGLLGALTVTGTDLDYTDVGAAVPAATQGNVITDASPAGEIDIVAPGTRVASVTVNGVTTAVVGDGTAVTGSWGTLLINLNGSYTYTPAANAAAIGHTDTFTYTLIDPSDGELESANLSIAIGSPDITGAPLAVNDTATAAVTYQNVSTTIAPAQEFTFNTPLSLGAPRTGSGADSFTVAANTVSDVTLTAVRGGTIALFPSYTITVRNAAGAVVGTTTQTAVAGLPLGAGVSLTLDDLPAGTYTYTVSSTNTIGTGYGTTVYIGENVTFLDRYTVTGTTAATGDLLANDTPNADFYAVRIGTGATFTEVGDTPLSIAGRYGTLTVTETGDYTYRPSGTLPYSAVDLLDSFTYQLVQPNGVVSTATLNVRIDVPGDNAAPVATTFAVENDVVSLAMVAGPEAHPATGVEQHDASVVVGGGHPDVQPTGIAPFDLFEGQGDVPDVLARYLDEHAQAQPAPDFPTVAPAPEAVPIEHTASDPVDPLGYLALPVDQTREEDHSRMTV</sequence>
<feature type="domain" description="Bacterial Ig" evidence="2">
    <location>
        <begin position="1010"/>
        <end position="1090"/>
    </location>
</feature>
<dbReference type="EMBL" id="QQNB01000003">
    <property type="protein sequence ID" value="RDE04987.1"/>
    <property type="molecule type" value="Genomic_DNA"/>
</dbReference>
<evidence type="ECO:0000313" key="4">
    <source>
        <dbReference type="EMBL" id="RDE04987.1"/>
    </source>
</evidence>
<feature type="domain" description="Bacterial Ig" evidence="2">
    <location>
        <begin position="250"/>
        <end position="331"/>
    </location>
</feature>
<feature type="domain" description="Bacterial Ig" evidence="2">
    <location>
        <begin position="1684"/>
        <end position="1765"/>
    </location>
</feature>
<feature type="domain" description="Bacterial Ig" evidence="2">
    <location>
        <begin position="2522"/>
        <end position="2602"/>
    </location>
</feature>
<comment type="caution">
    <text evidence="4">The sequence shown here is derived from an EMBL/GenBank/DDBJ whole genome shotgun (WGS) entry which is preliminary data.</text>
</comment>
<feature type="domain" description="Bacterial Ig" evidence="2">
    <location>
        <begin position="1600"/>
        <end position="1681"/>
    </location>
</feature>
<feature type="domain" description="Bacterial Ig" evidence="2">
    <location>
        <begin position="334"/>
        <end position="415"/>
    </location>
</feature>
<feature type="domain" description="Bacterial Ig" evidence="2">
    <location>
        <begin position="2689"/>
        <end position="2770"/>
    </location>
</feature>
<evidence type="ECO:0000256" key="1">
    <source>
        <dbReference type="SAM" id="MobiDB-lite"/>
    </source>
</evidence>
<feature type="domain" description="Bacterial Ig" evidence="2">
    <location>
        <begin position="1348"/>
        <end position="1429"/>
    </location>
</feature>
<feature type="domain" description="Bacterial Ig" evidence="2">
    <location>
        <begin position="2355"/>
        <end position="2435"/>
    </location>
</feature>
<keyword evidence="5" id="KW-1185">Reference proteome</keyword>
<feature type="domain" description="Bacterial Ig" evidence="2">
    <location>
        <begin position="1181"/>
        <end position="1261"/>
    </location>
</feature>
<dbReference type="OrthoDB" id="8481600at2"/>
<feature type="domain" description="Bacterial Ig" evidence="2">
    <location>
        <begin position="1852"/>
        <end position="1933"/>
    </location>
</feature>
<proteinExistence type="predicted"/>
<dbReference type="NCBIfam" id="NF033510">
    <property type="entry name" value="Ca_tandemer"/>
    <property type="match status" value="32"/>
</dbReference>
<feature type="domain" description="Bacterial Ig" evidence="2">
    <location>
        <begin position="502"/>
        <end position="583"/>
    </location>
</feature>
<feature type="domain" description="Bacterial Ig" evidence="2">
    <location>
        <begin position="757"/>
        <end position="838"/>
    </location>
</feature>
<feature type="compositionally biased region" description="Low complexity" evidence="1">
    <location>
        <begin position="2688"/>
        <end position="2698"/>
    </location>
</feature>
<feature type="compositionally biased region" description="Gly residues" evidence="1">
    <location>
        <begin position="2699"/>
        <end position="2709"/>
    </location>
</feature>
<evidence type="ECO:0000259" key="2">
    <source>
        <dbReference type="Pfam" id="PF17936"/>
    </source>
</evidence>
<feature type="domain" description="Bacterial Ig" evidence="2">
    <location>
        <begin position="1769"/>
        <end position="1849"/>
    </location>
</feature>
<dbReference type="Proteomes" id="UP000253918">
    <property type="component" value="Unassembled WGS sequence"/>
</dbReference>
<organism evidence="4 5">
    <name type="scientific">Sphingomonas aracearum</name>
    <dbReference type="NCBI Taxonomy" id="2283317"/>
    <lineage>
        <taxon>Bacteria</taxon>
        <taxon>Pseudomonadati</taxon>
        <taxon>Pseudomonadota</taxon>
        <taxon>Alphaproteobacteria</taxon>
        <taxon>Sphingomonadales</taxon>
        <taxon>Sphingomonadaceae</taxon>
        <taxon>Sphingomonas</taxon>
    </lineage>
</organism>
<feature type="domain" description="Biofilm-associated protein BapA-like prefix-like" evidence="3">
    <location>
        <begin position="5"/>
        <end position="116"/>
    </location>
</feature>
<feature type="domain" description="Bacterial Ig" evidence="2">
    <location>
        <begin position="2188"/>
        <end position="2268"/>
    </location>
</feature>
<evidence type="ECO:0000313" key="5">
    <source>
        <dbReference type="Proteomes" id="UP000253918"/>
    </source>
</evidence>
<name>A0A369VTX8_9SPHN</name>
<dbReference type="InterPro" id="IPR041498">
    <property type="entry name" value="Big_6"/>
</dbReference>
<feature type="domain" description="Bacterial Ig" evidence="2">
    <location>
        <begin position="166"/>
        <end position="247"/>
    </location>
</feature>
<feature type="domain" description="Bacterial Ig" evidence="2">
    <location>
        <begin position="1432"/>
        <end position="1513"/>
    </location>
</feature>
<dbReference type="Pfam" id="PF22783">
    <property type="entry name" value="BapA_N"/>
    <property type="match status" value="1"/>
</dbReference>
<feature type="domain" description="Bacterial Ig" evidence="2">
    <location>
        <begin position="586"/>
        <end position="667"/>
    </location>
</feature>
<dbReference type="Gene3D" id="2.60.40.10">
    <property type="entry name" value="Immunoglobulins"/>
    <property type="match status" value="32"/>
</dbReference>
<feature type="region of interest" description="Disordered" evidence="1">
    <location>
        <begin position="136"/>
        <end position="168"/>
    </location>
</feature>
<feature type="domain" description="Bacterial Ig" evidence="2">
    <location>
        <begin position="2104"/>
        <end position="2185"/>
    </location>
</feature>
<feature type="region of interest" description="Disordered" evidence="1">
    <location>
        <begin position="2688"/>
        <end position="2709"/>
    </location>
</feature>
<feature type="domain" description="Bacterial Ig" evidence="2">
    <location>
        <begin position="925"/>
        <end position="1006"/>
    </location>
</feature>
<feature type="region of interest" description="Disordered" evidence="1">
    <location>
        <begin position="906"/>
        <end position="941"/>
    </location>
</feature>
<dbReference type="InterPro" id="IPR013783">
    <property type="entry name" value="Ig-like_fold"/>
</dbReference>
<gene>
    <name evidence="4" type="ORF">DVW87_15650</name>
</gene>
<protein>
    <recommendedName>
        <fullName evidence="6">BapA prefix-like domain-containing protein</fullName>
    </recommendedName>
</protein>
<feature type="domain" description="Bacterial Ig" evidence="2">
    <location>
        <begin position="674"/>
        <end position="754"/>
    </location>
</feature>
<dbReference type="RefSeq" id="WP_114688723.1">
    <property type="nucleotide sequence ID" value="NZ_QQNB01000003.1"/>
</dbReference>
<dbReference type="InterPro" id="IPR048051">
    <property type="entry name" value="BapA-like_prefix-like"/>
</dbReference>
<feature type="domain" description="Bacterial Ig" evidence="2">
    <location>
        <begin position="1516"/>
        <end position="1597"/>
    </location>
</feature>
<dbReference type="Pfam" id="PF17936">
    <property type="entry name" value="Big_6"/>
    <property type="match status" value="32"/>
</dbReference>
<dbReference type="NCBIfam" id="NF045619">
    <property type="entry name" value="adhes_GNV_Cterm"/>
    <property type="match status" value="1"/>
</dbReference>
<dbReference type="InterPro" id="IPR055014">
    <property type="entry name" value="BapA_Bap-like_C"/>
</dbReference>
<feature type="domain" description="Bacterial Ig" evidence="2">
    <location>
        <begin position="2773"/>
        <end position="2854"/>
    </location>
</feature>
<feature type="domain" description="Bacterial Ig" evidence="2">
    <location>
        <begin position="1940"/>
        <end position="2017"/>
    </location>
</feature>
<evidence type="ECO:0000259" key="3">
    <source>
        <dbReference type="Pfam" id="PF22783"/>
    </source>
</evidence>
<feature type="domain" description="Bacterial Ig" evidence="2">
    <location>
        <begin position="2272"/>
        <end position="2352"/>
    </location>
</feature>
<feature type="domain" description="Bacterial Ig" evidence="2">
    <location>
        <begin position="2021"/>
        <end position="2101"/>
    </location>
</feature>